<evidence type="ECO:0000313" key="2">
    <source>
        <dbReference type="EMBL" id="PKI78381.1"/>
    </source>
</evidence>
<feature type="compositionally biased region" description="Basic and acidic residues" evidence="1">
    <location>
        <begin position="39"/>
        <end position="59"/>
    </location>
</feature>
<dbReference type="EMBL" id="PGOL01000052">
    <property type="protein sequence ID" value="PKI78381.1"/>
    <property type="molecule type" value="Genomic_DNA"/>
</dbReference>
<protein>
    <submittedName>
        <fullName evidence="2">Uncharacterized protein</fullName>
    </submittedName>
</protein>
<feature type="region of interest" description="Disordered" evidence="1">
    <location>
        <begin position="39"/>
        <end position="63"/>
    </location>
</feature>
<organism evidence="2 3">
    <name type="scientific">Punica granatum</name>
    <name type="common">Pomegranate</name>
    <dbReference type="NCBI Taxonomy" id="22663"/>
    <lineage>
        <taxon>Eukaryota</taxon>
        <taxon>Viridiplantae</taxon>
        <taxon>Streptophyta</taxon>
        <taxon>Embryophyta</taxon>
        <taxon>Tracheophyta</taxon>
        <taxon>Spermatophyta</taxon>
        <taxon>Magnoliopsida</taxon>
        <taxon>eudicotyledons</taxon>
        <taxon>Gunneridae</taxon>
        <taxon>Pentapetalae</taxon>
        <taxon>rosids</taxon>
        <taxon>malvids</taxon>
        <taxon>Myrtales</taxon>
        <taxon>Lythraceae</taxon>
        <taxon>Punica</taxon>
    </lineage>
</organism>
<dbReference type="Proteomes" id="UP000233551">
    <property type="component" value="Unassembled WGS sequence"/>
</dbReference>
<name>A0A2I0LCI1_PUNGR</name>
<gene>
    <name evidence="2" type="ORF">CRG98_001202</name>
</gene>
<dbReference type="AlphaFoldDB" id="A0A2I0LCI1"/>
<proteinExistence type="predicted"/>
<sequence length="92" mass="10573">MAWGFKAWRKRARRLSKKMPKDGDRRTGRQACALVIAGRRADADSDEHRSAHGRDERSGKLTMTPRVWAHGRVTGLLFTQEPDLHPEMMEMT</sequence>
<comment type="caution">
    <text evidence="2">The sequence shown here is derived from an EMBL/GenBank/DDBJ whole genome shotgun (WGS) entry which is preliminary data.</text>
</comment>
<evidence type="ECO:0000313" key="3">
    <source>
        <dbReference type="Proteomes" id="UP000233551"/>
    </source>
</evidence>
<reference evidence="2 3" key="1">
    <citation type="submission" date="2017-11" db="EMBL/GenBank/DDBJ databases">
        <title>De-novo sequencing of pomegranate (Punica granatum L.) genome.</title>
        <authorList>
            <person name="Akparov Z."/>
            <person name="Amiraslanov A."/>
            <person name="Hajiyeva S."/>
            <person name="Abbasov M."/>
            <person name="Kaur K."/>
            <person name="Hamwieh A."/>
            <person name="Solovyev V."/>
            <person name="Salamov A."/>
            <person name="Braich B."/>
            <person name="Kosarev P."/>
            <person name="Mahmoud A."/>
            <person name="Hajiyev E."/>
            <person name="Babayeva S."/>
            <person name="Izzatullayeva V."/>
            <person name="Mammadov A."/>
            <person name="Mammadov A."/>
            <person name="Sharifova S."/>
            <person name="Ojaghi J."/>
            <person name="Eynullazada K."/>
            <person name="Bayramov B."/>
            <person name="Abdulazimova A."/>
            <person name="Shahmuradov I."/>
        </authorList>
    </citation>
    <scope>NUCLEOTIDE SEQUENCE [LARGE SCALE GENOMIC DNA]</scope>
    <source>
        <strain evidence="3">cv. AG2017</strain>
        <tissue evidence="2">Leaf</tissue>
    </source>
</reference>
<evidence type="ECO:0000256" key="1">
    <source>
        <dbReference type="SAM" id="MobiDB-lite"/>
    </source>
</evidence>
<keyword evidence="3" id="KW-1185">Reference proteome</keyword>
<accession>A0A2I0LCI1</accession>